<evidence type="ECO:0000313" key="2">
    <source>
        <dbReference type="Proteomes" id="UP000201566"/>
    </source>
</evidence>
<dbReference type="KEGG" id="vg:16512072"/>
<dbReference type="RefSeq" id="YP_008318647.1">
    <property type="nucleotide sequence ID" value="NC_021858.1"/>
</dbReference>
<gene>
    <name evidence="1" type="ORF">pdul_cds_84</name>
</gene>
<dbReference type="Proteomes" id="UP000201566">
    <property type="component" value="Segment"/>
</dbReference>
<protein>
    <submittedName>
        <fullName evidence="1">Uncharacterized protein</fullName>
    </submittedName>
</protein>
<dbReference type="EMBL" id="KC977570">
    <property type="protein sequence ID" value="AGO81978.1"/>
    <property type="molecule type" value="Genomic_DNA"/>
</dbReference>
<name>S4VNZ2_9VIRU</name>
<dbReference type="GeneID" id="16512072"/>
<organism evidence="1 2">
    <name type="scientific">Pandoravirus dulcis</name>
    <dbReference type="NCBI Taxonomy" id="1349409"/>
    <lineage>
        <taxon>Viruses</taxon>
        <taxon>Pandoravirus</taxon>
    </lineage>
</organism>
<sequence>MDARESPSMRPHTGIDSGDAVLFFFCETATLRKKGDATQTRANSNVAVRVKPNDQGLWPAIGQSTVGKCRLRVIARP</sequence>
<proteinExistence type="predicted"/>
<accession>S4VNZ2</accession>
<reference evidence="1 2" key="1">
    <citation type="journal article" date="2013" name="Science">
        <title>Pandoraviruses: amoeba viruses with genomes up to 2.5 Mb reaching that of parasitic eukaryotes.</title>
        <authorList>
            <person name="Philippe N."/>
            <person name="Legendre M."/>
            <person name="Doutre G."/>
            <person name="Coute Y."/>
            <person name="Poirot O."/>
            <person name="Lescot M."/>
            <person name="Arslan D."/>
            <person name="Seltzer V."/>
            <person name="Bertaux L."/>
            <person name="Bruley C."/>
            <person name="Garin J."/>
            <person name="Claverie J.M."/>
            <person name="Abergel C."/>
        </authorList>
    </citation>
    <scope>NUCLEOTIDE SEQUENCE [LARGE SCALE GENOMIC DNA]</scope>
    <source>
        <strain evidence="1">Melbourne</strain>
    </source>
</reference>
<evidence type="ECO:0000313" key="1">
    <source>
        <dbReference type="EMBL" id="AGO81978.1"/>
    </source>
</evidence>